<gene>
    <name evidence="2" type="ORF">EYF80_010526</name>
</gene>
<reference evidence="2 3" key="1">
    <citation type="submission" date="2019-03" db="EMBL/GenBank/DDBJ databases">
        <title>First draft genome of Liparis tanakae, snailfish: a comprehensive survey of snailfish specific genes.</title>
        <authorList>
            <person name="Kim W."/>
            <person name="Song I."/>
            <person name="Jeong J.-H."/>
            <person name="Kim D."/>
            <person name="Kim S."/>
            <person name="Ryu S."/>
            <person name="Song J.Y."/>
            <person name="Lee S.K."/>
        </authorList>
    </citation>
    <scope>NUCLEOTIDE SEQUENCE [LARGE SCALE GENOMIC DNA]</scope>
    <source>
        <tissue evidence="2">Muscle</tissue>
    </source>
</reference>
<protein>
    <submittedName>
        <fullName evidence="2">Uncharacterized protein</fullName>
    </submittedName>
</protein>
<accession>A0A4Z2INB8</accession>
<evidence type="ECO:0000313" key="2">
    <source>
        <dbReference type="EMBL" id="TNN79281.1"/>
    </source>
</evidence>
<name>A0A4Z2INB8_9TELE</name>
<organism evidence="2 3">
    <name type="scientific">Liparis tanakae</name>
    <name type="common">Tanaka's snailfish</name>
    <dbReference type="NCBI Taxonomy" id="230148"/>
    <lineage>
        <taxon>Eukaryota</taxon>
        <taxon>Metazoa</taxon>
        <taxon>Chordata</taxon>
        <taxon>Craniata</taxon>
        <taxon>Vertebrata</taxon>
        <taxon>Euteleostomi</taxon>
        <taxon>Actinopterygii</taxon>
        <taxon>Neopterygii</taxon>
        <taxon>Teleostei</taxon>
        <taxon>Neoteleostei</taxon>
        <taxon>Acanthomorphata</taxon>
        <taxon>Eupercaria</taxon>
        <taxon>Perciformes</taxon>
        <taxon>Cottioidei</taxon>
        <taxon>Cottales</taxon>
        <taxon>Liparidae</taxon>
        <taxon>Liparis</taxon>
    </lineage>
</organism>
<dbReference type="AlphaFoldDB" id="A0A4Z2INB8"/>
<proteinExistence type="predicted"/>
<dbReference type="Proteomes" id="UP000314294">
    <property type="component" value="Unassembled WGS sequence"/>
</dbReference>
<evidence type="ECO:0000313" key="3">
    <source>
        <dbReference type="Proteomes" id="UP000314294"/>
    </source>
</evidence>
<keyword evidence="3" id="KW-1185">Reference proteome</keyword>
<dbReference type="EMBL" id="SRLO01000066">
    <property type="protein sequence ID" value="TNN79281.1"/>
    <property type="molecule type" value="Genomic_DNA"/>
</dbReference>
<evidence type="ECO:0000256" key="1">
    <source>
        <dbReference type="SAM" id="MobiDB-lite"/>
    </source>
</evidence>
<feature type="region of interest" description="Disordered" evidence="1">
    <location>
        <begin position="1"/>
        <end position="22"/>
    </location>
</feature>
<feature type="compositionally biased region" description="Basic and acidic residues" evidence="1">
    <location>
        <begin position="1"/>
        <end position="11"/>
    </location>
</feature>
<comment type="caution">
    <text evidence="2">The sequence shown here is derived from an EMBL/GenBank/DDBJ whole genome shotgun (WGS) entry which is preliminary data.</text>
</comment>
<sequence length="179" mass="19800">MDGWITERADRAQAQGPQVSGPSPLAFTYKEKHLQNRGTQYFTVALRRIDGIRIYVNLTPRPRRPLGLWEAAQYPFPLSSTTHGVLCIRVCEHVFSARGPPCFKMALRSRLRSVTGQMLPLNFSPSLLCFALGAASPCSSAVAPPEGAADQVLVQRRWPPLQRGASCLGNYFQADGMRK</sequence>